<dbReference type="SMART" id="SM00429">
    <property type="entry name" value="IPT"/>
    <property type="match status" value="3"/>
</dbReference>
<accession>A0AAQ4F1G1</accession>
<evidence type="ECO:0000313" key="20">
    <source>
        <dbReference type="Proteomes" id="UP001321473"/>
    </source>
</evidence>
<dbReference type="InterPro" id="IPR008266">
    <property type="entry name" value="Tyr_kinase_AS"/>
</dbReference>
<evidence type="ECO:0000256" key="11">
    <source>
        <dbReference type="ARBA" id="ARBA00023136"/>
    </source>
</evidence>
<keyword evidence="17" id="KW-0597">Phosphoprotein</keyword>
<feature type="binding site" evidence="16">
    <location>
        <position position="1120"/>
    </location>
    <ligand>
        <name>ATP</name>
        <dbReference type="ChEBI" id="CHEBI:30616"/>
    </ligand>
</feature>
<evidence type="ECO:0000256" key="9">
    <source>
        <dbReference type="ARBA" id="ARBA00022843"/>
    </source>
</evidence>
<dbReference type="Gene3D" id="3.30.200.20">
    <property type="entry name" value="Phosphorylase Kinase, domain 1"/>
    <property type="match status" value="2"/>
</dbReference>
<name>A0AAQ4F1G1_AMBAM</name>
<dbReference type="EC" id="2.7.10.1" evidence="17"/>
<dbReference type="GO" id="GO:0043235">
    <property type="term" value="C:receptor complex"/>
    <property type="evidence" value="ECO:0007669"/>
    <property type="project" value="TreeGrafter"/>
</dbReference>
<dbReference type="GO" id="GO:0005886">
    <property type="term" value="C:plasma membrane"/>
    <property type="evidence" value="ECO:0007669"/>
    <property type="project" value="TreeGrafter"/>
</dbReference>
<dbReference type="SUPFAM" id="SSF56112">
    <property type="entry name" value="Protein kinase-like (PK-like)"/>
    <property type="match status" value="2"/>
</dbReference>
<dbReference type="SMART" id="SM00219">
    <property type="entry name" value="TyrKc"/>
    <property type="match status" value="2"/>
</dbReference>
<keyword evidence="13 17" id="KW-0675">Receptor</keyword>
<dbReference type="PRINTS" id="PR00109">
    <property type="entry name" value="TYRKINASE"/>
</dbReference>
<dbReference type="InterPro" id="IPR000719">
    <property type="entry name" value="Prot_kinase_dom"/>
</dbReference>
<evidence type="ECO:0000256" key="12">
    <source>
        <dbReference type="ARBA" id="ARBA00023137"/>
    </source>
</evidence>
<dbReference type="GO" id="GO:0007399">
    <property type="term" value="P:nervous system development"/>
    <property type="evidence" value="ECO:0007669"/>
    <property type="project" value="TreeGrafter"/>
</dbReference>
<comment type="caution">
    <text evidence="19">The sequence shown here is derived from an EMBL/GenBank/DDBJ whole genome shotgun (WGS) entry which is preliminary data.</text>
</comment>
<dbReference type="CDD" id="cd00603">
    <property type="entry name" value="IPT_PCSR"/>
    <property type="match status" value="1"/>
</dbReference>
<evidence type="ECO:0000256" key="13">
    <source>
        <dbReference type="ARBA" id="ARBA00023170"/>
    </source>
</evidence>
<keyword evidence="12" id="KW-0829">Tyrosine-protein kinase</keyword>
<dbReference type="FunFam" id="1.10.510.10:FF:000986">
    <property type="entry name" value="Protein tyrosine kinase 2aa"/>
    <property type="match status" value="1"/>
</dbReference>
<dbReference type="Gene3D" id="2.130.10.10">
    <property type="entry name" value="YVTN repeat-like/Quinoprotein amine dehydrogenase"/>
    <property type="match status" value="1"/>
</dbReference>
<evidence type="ECO:0000256" key="7">
    <source>
        <dbReference type="ARBA" id="ARBA00022777"/>
    </source>
</evidence>
<evidence type="ECO:0000256" key="15">
    <source>
        <dbReference type="ARBA" id="ARBA00051243"/>
    </source>
</evidence>
<evidence type="ECO:0000256" key="2">
    <source>
        <dbReference type="ARBA" id="ARBA00022679"/>
    </source>
</evidence>
<keyword evidence="6 16" id="KW-0547">Nucleotide-binding</keyword>
<dbReference type="InterPro" id="IPR002011">
    <property type="entry name" value="Tyr_kinase_rcpt_2_CS"/>
</dbReference>
<dbReference type="SUPFAM" id="SSF81296">
    <property type="entry name" value="E set domains"/>
    <property type="match status" value="3"/>
</dbReference>
<evidence type="ECO:0000256" key="3">
    <source>
        <dbReference type="ARBA" id="ARBA00022692"/>
    </source>
</evidence>
<dbReference type="GO" id="GO:0005524">
    <property type="term" value="F:ATP binding"/>
    <property type="evidence" value="ECO:0007669"/>
    <property type="project" value="UniProtKB-UniRule"/>
</dbReference>
<evidence type="ECO:0000256" key="14">
    <source>
        <dbReference type="ARBA" id="ARBA00023180"/>
    </source>
</evidence>
<evidence type="ECO:0000256" key="17">
    <source>
        <dbReference type="RuleBase" id="RU000312"/>
    </source>
</evidence>
<dbReference type="PROSITE" id="PS00239">
    <property type="entry name" value="RECEPTOR_TYR_KIN_II"/>
    <property type="match status" value="1"/>
</dbReference>
<keyword evidence="5" id="KW-0677">Repeat</keyword>
<evidence type="ECO:0000256" key="5">
    <source>
        <dbReference type="ARBA" id="ARBA00022737"/>
    </source>
</evidence>
<dbReference type="Gene3D" id="2.60.40.10">
    <property type="entry name" value="Immunoglobulins"/>
    <property type="match status" value="3"/>
</dbReference>
<evidence type="ECO:0000259" key="18">
    <source>
        <dbReference type="PROSITE" id="PS50011"/>
    </source>
</evidence>
<dbReference type="InterPro" id="IPR036352">
    <property type="entry name" value="Semap_dom_sf"/>
</dbReference>
<feature type="domain" description="Protein kinase" evidence="18">
    <location>
        <begin position="1087"/>
        <end position="1350"/>
    </location>
</feature>
<evidence type="ECO:0000313" key="19">
    <source>
        <dbReference type="EMBL" id="KAK8780927.1"/>
    </source>
</evidence>
<keyword evidence="4" id="KW-0732">Signal</keyword>
<dbReference type="InterPro" id="IPR001627">
    <property type="entry name" value="Semap_dom"/>
</dbReference>
<protein>
    <recommendedName>
        <fullName evidence="17">Tyrosine-protein kinase receptor</fullName>
        <ecNumber evidence="17">2.7.10.1</ecNumber>
    </recommendedName>
</protein>
<evidence type="ECO:0000256" key="8">
    <source>
        <dbReference type="ARBA" id="ARBA00022840"/>
    </source>
</evidence>
<dbReference type="InterPro" id="IPR014756">
    <property type="entry name" value="Ig_E-set"/>
</dbReference>
<keyword evidence="20" id="KW-1185">Reference proteome</keyword>
<proteinExistence type="inferred from homology"/>
<organism evidence="19 20">
    <name type="scientific">Amblyomma americanum</name>
    <name type="common">Lone star tick</name>
    <dbReference type="NCBI Taxonomy" id="6943"/>
    <lineage>
        <taxon>Eukaryota</taxon>
        <taxon>Metazoa</taxon>
        <taxon>Ecdysozoa</taxon>
        <taxon>Arthropoda</taxon>
        <taxon>Chelicerata</taxon>
        <taxon>Arachnida</taxon>
        <taxon>Acari</taxon>
        <taxon>Parasitiformes</taxon>
        <taxon>Ixodida</taxon>
        <taxon>Ixodoidea</taxon>
        <taxon>Ixodidae</taxon>
        <taxon>Amblyomminae</taxon>
        <taxon>Amblyomma</taxon>
    </lineage>
</organism>
<keyword evidence="7" id="KW-0418">Kinase</keyword>
<keyword evidence="9" id="KW-0832">Ubl conjugation</keyword>
<keyword evidence="8 16" id="KW-0067">ATP-binding</keyword>
<feature type="domain" description="Protein kinase" evidence="18">
    <location>
        <begin position="1"/>
        <end position="183"/>
    </location>
</feature>
<dbReference type="InterPro" id="IPR002909">
    <property type="entry name" value="IPT_dom"/>
</dbReference>
<dbReference type="PROSITE" id="PS00109">
    <property type="entry name" value="PROTEIN_KINASE_TYR"/>
    <property type="match status" value="1"/>
</dbReference>
<evidence type="ECO:0000256" key="10">
    <source>
        <dbReference type="ARBA" id="ARBA00022989"/>
    </source>
</evidence>
<evidence type="ECO:0000256" key="6">
    <source>
        <dbReference type="ARBA" id="ARBA00022741"/>
    </source>
</evidence>
<dbReference type="PANTHER" id="PTHR24416">
    <property type="entry name" value="TYROSINE-PROTEIN KINASE RECEPTOR"/>
    <property type="match status" value="1"/>
</dbReference>
<dbReference type="Pfam" id="PF01403">
    <property type="entry name" value="Sema"/>
    <property type="match status" value="1"/>
</dbReference>
<dbReference type="SMART" id="SM00630">
    <property type="entry name" value="Sema"/>
    <property type="match status" value="1"/>
</dbReference>
<dbReference type="SUPFAM" id="SSF101912">
    <property type="entry name" value="Sema domain"/>
    <property type="match status" value="1"/>
</dbReference>
<sequence length="1384" mass="153560">MKDFDHPNVLQLIGLTVDKKAGLMVITPYMRHGDLHTYLRDERKVRLHFLSYCFGLSEDLVVRVADFGLSRAMYEKEYYTDRNPKTQLPIKWLAPESLAKSIYNHKTDVWAYGVLLWELMTKGAPPYPQVDNWDILRYLDQGLRMPKPEICPNELYEVMRQCWHHDPAQRPTFAELVDDITFLTTCLKRKKRNTIVSYNGFAYFVTVQNKGASLNNFETRLVRVCESDTSFRTYTALPIRCLRKGSALSSDATIAISASLQHSAKGSEHGSEILAVAFGTPLDGNVDMSDPSKGSELCFFDMGRVESAFRETIENCNKGTPKAKLSSLFHDKMDLNCVLNEQAGDNINVCTPDVNSYIEGLEPLTGTATMMFQHGLVTSIAVMQQNGVTVAWVGDSEGYLHKVAQNDESSELLYWTDLSNGEGTPMERSTALDSKGMFGYFLIGDKVAPNSGPNSGGTMITFVGENFGSWWRESSNSIEVTIGGHACQIINWVSTLVTCKTPPAEGAGKVDITISVNDTNRDAKKNYDVVNTLTIPSAFEYKTATLSRVQPIYGPAAGGTNITLFGKNLDTGTQRVVTIGTAFCKIHKFNSTSLECLTSAAPDYQVDHENQVILAIDGVNIPFVSEDHLSSTFTYLSNPKIESIAPRTAIFSEQPAIVADGVHLHTVSRPMMVTRVFSLDSQKQQSITKACSVMEHSRQLLCPGPSLTEFSVISSDELQKHHSNILAQVSFLMDGLHLPPNSTGSEGYFTLIYRPPPTSYIPRTKAAKITGLVPRWGPVAGGTNLTLHGMNLNSGSRRIVTVGDSACSINRVGNAFLDCTTSAMTRDHEHKEMRVALKIDGVNVPVVTTENFTSTFTYKPDPLIYDIAPMEANSNTSVIDVRGKHLDSVAAPVMVTRVTSLKNKGQDSIKGACRVSPGGLTMKCSRASLMEPSVISSADLEQHQLPIVVQISFRMDGLHLPLNSAGEESYFNFTYLPERGPIVLSEPEEDAFKLHSAAIIVAVSLLPSVLGVWICYRCCQTRKSKLTKCDESPDLMEAESRVRTGQGPGHAQCTNDSEGQTLIASSFPEDTKALLENKRLLIDRVAVTLGPVIGIGHFGRVNQGLLQLEPKGHAIIVAVKTLRQSYAVRETGRKTFLEEALIMKDFCHPNVLHLHGLTMDEKNGLMVITPYMEHGDLLNYVRDKRNDIKPLQAITFCRHVAEGMRYLAEMKFVHRDLAARNCMLSKDLVVRVADFGFSRDVYEKQYYRKLMDGTKLPLRWMAPESVEKGIYNYKTDVWAYGVLLWEVMTWGETPYSSMEPWDILEFLNQGLRLQLPKSCPPELYQIMLQCWHQDPAKRPPFSELVTDIATCTSCIKKGTRNNTVSLNAGYVNNPGCAVPDAITP</sequence>
<reference evidence="19 20" key="1">
    <citation type="journal article" date="2023" name="Arcadia Sci">
        <title>De novo assembly of a long-read Amblyomma americanum tick genome.</title>
        <authorList>
            <person name="Chou S."/>
            <person name="Poskanzer K.E."/>
            <person name="Rollins M."/>
            <person name="Thuy-Boun P.S."/>
        </authorList>
    </citation>
    <scope>NUCLEOTIDE SEQUENCE [LARGE SCALE GENOMIC DNA]</scope>
    <source>
        <strain evidence="19">F_SG_1</strain>
        <tissue evidence="19">Salivary glands</tissue>
    </source>
</reference>
<dbReference type="Gene3D" id="1.10.510.10">
    <property type="entry name" value="Transferase(Phosphotransferase) domain 1"/>
    <property type="match status" value="2"/>
</dbReference>
<dbReference type="InterPro" id="IPR013783">
    <property type="entry name" value="Ig-like_fold"/>
</dbReference>
<dbReference type="PANTHER" id="PTHR24416:SF564">
    <property type="entry name" value="MACROPHAGE-STIMULATING PROTEIN RECEPTOR"/>
    <property type="match status" value="1"/>
</dbReference>
<dbReference type="FunFam" id="1.10.510.10:FF:000554">
    <property type="entry name" value="Predicted protein"/>
    <property type="match status" value="1"/>
</dbReference>
<keyword evidence="3 17" id="KW-0812">Transmembrane</keyword>
<dbReference type="GO" id="GO:0016477">
    <property type="term" value="P:cell migration"/>
    <property type="evidence" value="ECO:0007669"/>
    <property type="project" value="TreeGrafter"/>
</dbReference>
<dbReference type="CDD" id="cd00192">
    <property type="entry name" value="PTKc"/>
    <property type="match status" value="2"/>
</dbReference>
<evidence type="ECO:0000256" key="16">
    <source>
        <dbReference type="PROSITE-ProRule" id="PRU10141"/>
    </source>
</evidence>
<dbReference type="InterPro" id="IPR017441">
    <property type="entry name" value="Protein_kinase_ATP_BS"/>
</dbReference>
<keyword evidence="2" id="KW-0808">Transferase</keyword>
<dbReference type="InterPro" id="IPR050122">
    <property type="entry name" value="RTK"/>
</dbReference>
<comment type="similarity">
    <text evidence="17">Belongs to the protein kinase superfamily. Tyr protein kinase family. Insulin receptor subfamily.</text>
</comment>
<dbReference type="Pfam" id="PF07714">
    <property type="entry name" value="PK_Tyr_Ser-Thr"/>
    <property type="match status" value="3"/>
</dbReference>
<dbReference type="PROSITE" id="PS50011">
    <property type="entry name" value="PROTEIN_KINASE_DOM"/>
    <property type="match status" value="2"/>
</dbReference>
<dbReference type="InterPro" id="IPR015943">
    <property type="entry name" value="WD40/YVTN_repeat-like_dom_sf"/>
</dbReference>
<gene>
    <name evidence="19" type="ORF">V5799_017732</name>
</gene>
<evidence type="ECO:0000256" key="4">
    <source>
        <dbReference type="ARBA" id="ARBA00022729"/>
    </source>
</evidence>
<dbReference type="InterPro" id="IPR001245">
    <property type="entry name" value="Ser-Thr/Tyr_kinase_cat_dom"/>
</dbReference>
<dbReference type="GO" id="GO:0007169">
    <property type="term" value="P:cell surface receptor protein tyrosine kinase signaling pathway"/>
    <property type="evidence" value="ECO:0007669"/>
    <property type="project" value="InterPro"/>
</dbReference>
<dbReference type="Pfam" id="PF01833">
    <property type="entry name" value="TIG"/>
    <property type="match status" value="3"/>
</dbReference>
<comment type="catalytic activity">
    <reaction evidence="15 17">
        <text>L-tyrosyl-[protein] + ATP = O-phospho-L-tyrosyl-[protein] + ADP + H(+)</text>
        <dbReference type="Rhea" id="RHEA:10596"/>
        <dbReference type="Rhea" id="RHEA-COMP:10136"/>
        <dbReference type="Rhea" id="RHEA-COMP:20101"/>
        <dbReference type="ChEBI" id="CHEBI:15378"/>
        <dbReference type="ChEBI" id="CHEBI:30616"/>
        <dbReference type="ChEBI" id="CHEBI:46858"/>
        <dbReference type="ChEBI" id="CHEBI:61978"/>
        <dbReference type="ChEBI" id="CHEBI:456216"/>
        <dbReference type="EC" id="2.7.10.1"/>
    </reaction>
</comment>
<keyword evidence="14" id="KW-0325">Glycoprotein</keyword>
<dbReference type="Proteomes" id="UP001321473">
    <property type="component" value="Unassembled WGS sequence"/>
</dbReference>
<evidence type="ECO:0000256" key="1">
    <source>
        <dbReference type="ARBA" id="ARBA00004167"/>
    </source>
</evidence>
<keyword evidence="10" id="KW-1133">Transmembrane helix</keyword>
<dbReference type="GO" id="GO:0004714">
    <property type="term" value="F:transmembrane receptor protein tyrosine kinase activity"/>
    <property type="evidence" value="ECO:0007669"/>
    <property type="project" value="UniProtKB-EC"/>
</dbReference>
<dbReference type="EMBL" id="JARKHS020008268">
    <property type="protein sequence ID" value="KAK8780927.1"/>
    <property type="molecule type" value="Genomic_DNA"/>
</dbReference>
<dbReference type="InterPro" id="IPR020635">
    <property type="entry name" value="Tyr_kinase_cat_dom"/>
</dbReference>
<keyword evidence="11" id="KW-0472">Membrane</keyword>
<dbReference type="PROSITE" id="PS00107">
    <property type="entry name" value="PROTEIN_KINASE_ATP"/>
    <property type="match status" value="1"/>
</dbReference>
<dbReference type="InterPro" id="IPR011009">
    <property type="entry name" value="Kinase-like_dom_sf"/>
</dbReference>
<comment type="subcellular location">
    <subcellularLocation>
        <location evidence="1">Membrane</location>
        <topology evidence="1">Single-pass membrane protein</topology>
    </subcellularLocation>
</comment>